<reference evidence="2 3" key="1">
    <citation type="journal article" date="2013" name="Genome Announc.">
        <title>Draft genome sequence of an Actinobacterium, Brachybacterium muris strain UCD-AY4.</title>
        <authorList>
            <person name="Lo J.R."/>
            <person name="Lang J.M."/>
            <person name="Darling A.E."/>
            <person name="Eisen J.A."/>
            <person name="Coil D.A."/>
        </authorList>
    </citation>
    <scope>NUCLEOTIDE SEQUENCE [LARGE SCALE GENOMIC DNA]</scope>
    <source>
        <strain evidence="2 3">UCD-AY4</strain>
    </source>
</reference>
<organism evidence="2 3">
    <name type="scientific">Brachybacterium muris UCD-AY4</name>
    <dbReference type="NCBI Taxonomy" id="1249481"/>
    <lineage>
        <taxon>Bacteria</taxon>
        <taxon>Bacillati</taxon>
        <taxon>Actinomycetota</taxon>
        <taxon>Actinomycetes</taxon>
        <taxon>Micrococcales</taxon>
        <taxon>Dermabacteraceae</taxon>
        <taxon>Brachybacterium</taxon>
    </lineage>
</organism>
<dbReference type="AlphaFoldDB" id="A0A022KXS7"/>
<dbReference type="Proteomes" id="UP000019754">
    <property type="component" value="Unassembled WGS sequence"/>
</dbReference>
<proteinExistence type="predicted"/>
<protein>
    <submittedName>
        <fullName evidence="2">Uncharacterized protein</fullName>
    </submittedName>
</protein>
<dbReference type="HOGENOM" id="CLU_2841185_0_0_11"/>
<evidence type="ECO:0000313" key="2">
    <source>
        <dbReference type="EMBL" id="EYT47942.1"/>
    </source>
</evidence>
<keyword evidence="1" id="KW-0472">Membrane</keyword>
<comment type="caution">
    <text evidence="2">The sequence shown here is derived from an EMBL/GenBank/DDBJ whole genome shotgun (WGS) entry which is preliminary data.</text>
</comment>
<evidence type="ECO:0000256" key="1">
    <source>
        <dbReference type="SAM" id="Phobius"/>
    </source>
</evidence>
<gene>
    <name evidence="2" type="ORF">D641_0113955</name>
</gene>
<evidence type="ECO:0000313" key="3">
    <source>
        <dbReference type="Proteomes" id="UP000019754"/>
    </source>
</evidence>
<name>A0A022KXS7_9MICO</name>
<dbReference type="STRING" id="1249481.D641_0113955"/>
<keyword evidence="3" id="KW-1185">Reference proteome</keyword>
<feature type="transmembrane region" description="Helical" evidence="1">
    <location>
        <begin position="15"/>
        <end position="36"/>
    </location>
</feature>
<keyword evidence="1" id="KW-0812">Transmembrane</keyword>
<sequence>MQFALMAIFLWLGKVGPAILVGLGGVVFLVLGVMALRRERRTYGHHHADGCAAERSVVGRDRRRS</sequence>
<keyword evidence="1" id="KW-1133">Transmembrane helix</keyword>
<accession>A0A022KXS7</accession>
<dbReference type="EMBL" id="AORC01000021">
    <property type="protein sequence ID" value="EYT47942.1"/>
    <property type="molecule type" value="Genomic_DNA"/>
</dbReference>